<comment type="caution">
    <text evidence="1">The sequence shown here is derived from an EMBL/GenBank/DDBJ whole genome shotgun (WGS) entry which is preliminary data.</text>
</comment>
<protein>
    <submittedName>
        <fullName evidence="1">Uncharacterized protein</fullName>
    </submittedName>
</protein>
<organism evidence="1 2">
    <name type="scientific">Rhynchophorus ferrugineus</name>
    <name type="common">Red palm weevil</name>
    <name type="synonym">Curculio ferrugineus</name>
    <dbReference type="NCBI Taxonomy" id="354439"/>
    <lineage>
        <taxon>Eukaryota</taxon>
        <taxon>Metazoa</taxon>
        <taxon>Ecdysozoa</taxon>
        <taxon>Arthropoda</taxon>
        <taxon>Hexapoda</taxon>
        <taxon>Insecta</taxon>
        <taxon>Pterygota</taxon>
        <taxon>Neoptera</taxon>
        <taxon>Endopterygota</taxon>
        <taxon>Coleoptera</taxon>
        <taxon>Polyphaga</taxon>
        <taxon>Cucujiformia</taxon>
        <taxon>Curculionidae</taxon>
        <taxon>Dryophthorinae</taxon>
        <taxon>Rhynchophorus</taxon>
    </lineage>
</organism>
<evidence type="ECO:0000313" key="1">
    <source>
        <dbReference type="EMBL" id="KAF7266305.1"/>
    </source>
</evidence>
<dbReference type="AlphaFoldDB" id="A0A834HWK7"/>
<dbReference type="EMBL" id="JAACXV010014549">
    <property type="protein sequence ID" value="KAF7266305.1"/>
    <property type="molecule type" value="Genomic_DNA"/>
</dbReference>
<reference evidence="1" key="1">
    <citation type="submission" date="2020-08" db="EMBL/GenBank/DDBJ databases">
        <title>Genome sequencing and assembly of the red palm weevil Rhynchophorus ferrugineus.</title>
        <authorList>
            <person name="Dias G.B."/>
            <person name="Bergman C.M."/>
            <person name="Manee M."/>
        </authorList>
    </citation>
    <scope>NUCLEOTIDE SEQUENCE</scope>
    <source>
        <strain evidence="1">AA-2017</strain>
        <tissue evidence="1">Whole larva</tissue>
    </source>
</reference>
<accession>A0A834HWK7</accession>
<evidence type="ECO:0000313" key="2">
    <source>
        <dbReference type="Proteomes" id="UP000625711"/>
    </source>
</evidence>
<keyword evidence="2" id="KW-1185">Reference proteome</keyword>
<name>A0A834HWK7_RHYFE</name>
<sequence length="148" mass="16414">MNVCRRLRARGGCSPSLPSDSRPRPHAPAAHIHIHTGTGVDRDPSQGAEARATLLRSSARAPDFSSFGRRVAARPCSRLPCALINVYTHIYIRTQLTTPRQLGGDIKTHPAPVRFMRNILSGIIKKHPTVLHNPTCLFDDCFRKLFTN</sequence>
<dbReference type="Proteomes" id="UP000625711">
    <property type="component" value="Unassembled WGS sequence"/>
</dbReference>
<proteinExistence type="predicted"/>
<gene>
    <name evidence="1" type="ORF">GWI33_020333</name>
</gene>